<dbReference type="GO" id="GO:0006260">
    <property type="term" value="P:DNA replication"/>
    <property type="evidence" value="ECO:0007669"/>
    <property type="project" value="InterPro"/>
</dbReference>
<dbReference type="SUPFAM" id="SSF50249">
    <property type="entry name" value="Nucleic acid-binding proteins"/>
    <property type="match status" value="1"/>
</dbReference>
<keyword evidence="5" id="KW-1185">Reference proteome</keyword>
<dbReference type="AlphaFoldDB" id="A0A642UBX0"/>
<proteinExistence type="inferred from homology"/>
<dbReference type="VEuPathDB" id="FungiDB:DIURU_005790"/>
<evidence type="ECO:0000256" key="3">
    <source>
        <dbReference type="ARBA" id="ARBA00023242"/>
    </source>
</evidence>
<comment type="caution">
    <text evidence="4">The sequence shown here is derived from an EMBL/GenBank/DDBJ whole genome shotgun (WGS) entry which is preliminary data.</text>
</comment>
<dbReference type="Pfam" id="PF08661">
    <property type="entry name" value="Rep_fac-A_3"/>
    <property type="match status" value="1"/>
</dbReference>
<sequence>MEASYVRVDATLVPQNRGNIVRIVAKCDAYDPSSETASLNANGTVTLLTASVNESPQVGQIYDVSGKVSSDKDDIIAYSLIPLPEDTNIDAACKLAHLTQKVPHMFHE</sequence>
<dbReference type="OMA" id="THKVPEL"/>
<reference evidence="4 5" key="1">
    <citation type="submission" date="2019-07" db="EMBL/GenBank/DDBJ databases">
        <title>Genome assembly of two rare yeast pathogens: Diutina rugosa and Trichomonascus ciferrii.</title>
        <authorList>
            <person name="Mixao V."/>
            <person name="Saus E."/>
            <person name="Hansen A."/>
            <person name="Lass-Flor C."/>
            <person name="Gabaldon T."/>
        </authorList>
    </citation>
    <scope>NUCLEOTIDE SEQUENCE [LARGE SCALE GENOMIC DNA]</scope>
    <source>
        <strain evidence="4 5">CBS 613</strain>
    </source>
</reference>
<dbReference type="GO" id="GO:0006310">
    <property type="term" value="P:DNA recombination"/>
    <property type="evidence" value="ECO:0007669"/>
    <property type="project" value="InterPro"/>
</dbReference>
<evidence type="ECO:0000256" key="2">
    <source>
        <dbReference type="ARBA" id="ARBA00009761"/>
    </source>
</evidence>
<protein>
    <recommendedName>
        <fullName evidence="6">Replication factor A protein 3</fullName>
    </recommendedName>
</protein>
<dbReference type="EMBL" id="SWFT01000165">
    <property type="protein sequence ID" value="KAA8896418.1"/>
    <property type="molecule type" value="Genomic_DNA"/>
</dbReference>
<dbReference type="RefSeq" id="XP_034009397.1">
    <property type="nucleotide sequence ID" value="XM_034158811.1"/>
</dbReference>
<dbReference type="GeneID" id="54784441"/>
<name>A0A642UBX0_DIURU</name>
<dbReference type="Proteomes" id="UP000449547">
    <property type="component" value="Unassembled WGS sequence"/>
</dbReference>
<dbReference type="GO" id="GO:0006281">
    <property type="term" value="P:DNA repair"/>
    <property type="evidence" value="ECO:0007669"/>
    <property type="project" value="InterPro"/>
</dbReference>
<comment type="similarity">
    <text evidence="2">Belongs to the replication factor A protein 3 family.</text>
</comment>
<organism evidence="4 5">
    <name type="scientific">Diutina rugosa</name>
    <name type="common">Yeast</name>
    <name type="synonym">Candida rugosa</name>
    <dbReference type="NCBI Taxonomy" id="5481"/>
    <lineage>
        <taxon>Eukaryota</taxon>
        <taxon>Fungi</taxon>
        <taxon>Dikarya</taxon>
        <taxon>Ascomycota</taxon>
        <taxon>Saccharomycotina</taxon>
        <taxon>Pichiomycetes</taxon>
        <taxon>Debaryomycetaceae</taxon>
        <taxon>Diutina</taxon>
    </lineage>
</organism>
<dbReference type="InterPro" id="IPR013970">
    <property type="entry name" value="Rfa2"/>
</dbReference>
<evidence type="ECO:0000313" key="4">
    <source>
        <dbReference type="EMBL" id="KAA8896418.1"/>
    </source>
</evidence>
<comment type="subcellular location">
    <subcellularLocation>
        <location evidence="1">Nucleus</location>
    </subcellularLocation>
</comment>
<gene>
    <name evidence="4" type="ORF">DIURU_005790</name>
</gene>
<evidence type="ECO:0000256" key="1">
    <source>
        <dbReference type="ARBA" id="ARBA00004123"/>
    </source>
</evidence>
<keyword evidence="3" id="KW-0539">Nucleus</keyword>
<evidence type="ECO:0000313" key="5">
    <source>
        <dbReference type="Proteomes" id="UP000449547"/>
    </source>
</evidence>
<evidence type="ECO:0008006" key="6">
    <source>
        <dbReference type="Google" id="ProtNLM"/>
    </source>
</evidence>
<accession>A0A642UBX0</accession>
<dbReference type="GO" id="GO:0031981">
    <property type="term" value="C:nuclear lumen"/>
    <property type="evidence" value="ECO:0007669"/>
    <property type="project" value="UniProtKB-ARBA"/>
</dbReference>
<dbReference type="Gene3D" id="2.40.50.140">
    <property type="entry name" value="Nucleic acid-binding proteins"/>
    <property type="match status" value="1"/>
</dbReference>
<dbReference type="GO" id="GO:0003677">
    <property type="term" value="F:DNA binding"/>
    <property type="evidence" value="ECO:0007669"/>
    <property type="project" value="InterPro"/>
</dbReference>
<dbReference type="OrthoDB" id="188186at2759"/>
<dbReference type="InterPro" id="IPR012340">
    <property type="entry name" value="NA-bd_OB-fold"/>
</dbReference>